<evidence type="ECO:0000313" key="2">
    <source>
        <dbReference type="EMBL" id="OEE37117.1"/>
    </source>
</evidence>
<dbReference type="STRING" id="1187848.A1QO_04455"/>
<keyword evidence="1" id="KW-0472">Membrane</keyword>
<feature type="transmembrane region" description="Helical" evidence="1">
    <location>
        <begin position="7"/>
        <end position="27"/>
    </location>
</feature>
<feature type="transmembrane region" description="Helical" evidence="1">
    <location>
        <begin position="64"/>
        <end position="84"/>
    </location>
</feature>
<dbReference type="Pfam" id="PF11911">
    <property type="entry name" value="DUF3429"/>
    <property type="match status" value="1"/>
</dbReference>
<dbReference type="EMBL" id="AJYQ02000027">
    <property type="protein sequence ID" value="OEE37117.1"/>
    <property type="molecule type" value="Genomic_DNA"/>
</dbReference>
<gene>
    <name evidence="2" type="ORF">A1QO_04455</name>
</gene>
<dbReference type="Proteomes" id="UP000094741">
    <property type="component" value="Unassembled WGS sequence"/>
</dbReference>
<protein>
    <recommendedName>
        <fullName evidence="4">DUF3429 domain-containing protein</fullName>
    </recommendedName>
</protein>
<organism evidence="2 3">
    <name type="scientific">Vibrio genomosp. F10 str. ZF-129</name>
    <dbReference type="NCBI Taxonomy" id="1187848"/>
    <lineage>
        <taxon>Bacteria</taxon>
        <taxon>Pseudomonadati</taxon>
        <taxon>Pseudomonadota</taxon>
        <taxon>Gammaproteobacteria</taxon>
        <taxon>Vibrionales</taxon>
        <taxon>Vibrionaceae</taxon>
        <taxon>Vibrio</taxon>
    </lineage>
</organism>
<dbReference type="InterPro" id="IPR021836">
    <property type="entry name" value="DUF3429"/>
</dbReference>
<reference evidence="2 3" key="1">
    <citation type="journal article" date="2012" name="Science">
        <title>Ecological populations of bacteria act as socially cohesive units of antibiotic production and resistance.</title>
        <authorList>
            <person name="Cordero O.X."/>
            <person name="Wildschutte H."/>
            <person name="Kirkup B."/>
            <person name="Proehl S."/>
            <person name="Ngo L."/>
            <person name="Hussain F."/>
            <person name="Le Roux F."/>
            <person name="Mincer T."/>
            <person name="Polz M.F."/>
        </authorList>
    </citation>
    <scope>NUCLEOTIDE SEQUENCE [LARGE SCALE GENOMIC DNA]</scope>
    <source>
        <strain evidence="2 3">ZF-129</strain>
    </source>
</reference>
<evidence type="ECO:0000256" key="1">
    <source>
        <dbReference type="SAM" id="Phobius"/>
    </source>
</evidence>
<accession>A0A1E5BIB0</accession>
<feature type="transmembrane region" description="Helical" evidence="1">
    <location>
        <begin position="90"/>
        <end position="108"/>
    </location>
</feature>
<keyword evidence="1" id="KW-0812">Transmembrane</keyword>
<evidence type="ECO:0008006" key="4">
    <source>
        <dbReference type="Google" id="ProtNLM"/>
    </source>
</evidence>
<dbReference type="OrthoDB" id="8591832at2"/>
<feature type="transmembrane region" description="Helical" evidence="1">
    <location>
        <begin position="39"/>
        <end position="57"/>
    </location>
</feature>
<dbReference type="AlphaFoldDB" id="A0A1E5BIB0"/>
<sequence>MITMNRVMMGLGYLGLVPFCLGLGLVITDKELVNIEGHVLFVTYSTVILSFLSGVLWGRSIEKLNRSLTLILSNVFAILAWVSLLQVEESITVALLLLMAGYVCVLVTEYPSNFSRYQHPSTSHKSTSLANLAPYSKMRVILTSVVLMMHLILFLI</sequence>
<comment type="caution">
    <text evidence="2">The sequence shown here is derived from an EMBL/GenBank/DDBJ whole genome shotgun (WGS) entry which is preliminary data.</text>
</comment>
<keyword evidence="1" id="KW-1133">Transmembrane helix</keyword>
<evidence type="ECO:0000313" key="3">
    <source>
        <dbReference type="Proteomes" id="UP000094741"/>
    </source>
</evidence>
<dbReference type="RefSeq" id="WP_017039348.1">
    <property type="nucleotide sequence ID" value="NZ_AJYQ02000027.1"/>
</dbReference>
<proteinExistence type="predicted"/>
<dbReference type="eggNOG" id="ENOG5033AJV">
    <property type="taxonomic scope" value="Bacteria"/>
</dbReference>
<name>A0A1E5BIB0_9VIBR</name>